<accession>A0A9P6SVF5</accession>
<dbReference type="GO" id="GO:0051537">
    <property type="term" value="F:2 iron, 2 sulfur cluster binding"/>
    <property type="evidence" value="ECO:0007669"/>
    <property type="project" value="UniProtKB-KW"/>
</dbReference>
<reference evidence="9" key="1">
    <citation type="journal article" date="2020" name="Fungal Divers.">
        <title>Resolving the Mortierellaceae phylogeny through synthesis of multi-gene phylogenetics and phylogenomics.</title>
        <authorList>
            <person name="Vandepol N."/>
            <person name="Liber J."/>
            <person name="Desiro A."/>
            <person name="Na H."/>
            <person name="Kennedy M."/>
            <person name="Barry K."/>
            <person name="Grigoriev I.V."/>
            <person name="Miller A.N."/>
            <person name="O'Donnell K."/>
            <person name="Stajich J.E."/>
            <person name="Bonito G."/>
        </authorList>
    </citation>
    <scope>NUCLEOTIDE SEQUENCE</scope>
    <source>
        <strain evidence="9">MES-2147</strain>
    </source>
</reference>
<keyword evidence="5" id="KW-0676">Redox-active center</keyword>
<dbReference type="GO" id="GO:0044571">
    <property type="term" value="P:[2Fe-2S] cluster assembly"/>
    <property type="evidence" value="ECO:0007669"/>
    <property type="project" value="UniProtKB-ARBA"/>
</dbReference>
<dbReference type="PANTHER" id="PTHR10293:SF16">
    <property type="entry name" value="GLUTAREDOXIN-RELATED PROTEIN 5, MITOCHONDRIAL"/>
    <property type="match status" value="1"/>
</dbReference>
<keyword evidence="4" id="KW-0411">Iron-sulfur</keyword>
<organism evidence="9 10">
    <name type="scientific">Modicella reniformis</name>
    <dbReference type="NCBI Taxonomy" id="1440133"/>
    <lineage>
        <taxon>Eukaryota</taxon>
        <taxon>Fungi</taxon>
        <taxon>Fungi incertae sedis</taxon>
        <taxon>Mucoromycota</taxon>
        <taxon>Mortierellomycotina</taxon>
        <taxon>Mortierellomycetes</taxon>
        <taxon>Mortierellales</taxon>
        <taxon>Mortierellaceae</taxon>
        <taxon>Modicella</taxon>
    </lineage>
</organism>
<dbReference type="SUPFAM" id="SSF52833">
    <property type="entry name" value="Thioredoxin-like"/>
    <property type="match status" value="1"/>
</dbReference>
<evidence type="ECO:0000313" key="9">
    <source>
        <dbReference type="EMBL" id="KAG0006826.1"/>
    </source>
</evidence>
<gene>
    <name evidence="9" type="primary">GRX5</name>
    <name evidence="9" type="ORF">BGZ65_003170</name>
</gene>
<dbReference type="GO" id="GO:0005759">
    <property type="term" value="C:mitochondrial matrix"/>
    <property type="evidence" value="ECO:0007669"/>
    <property type="project" value="TreeGrafter"/>
</dbReference>
<keyword evidence="3" id="KW-0408">Iron</keyword>
<dbReference type="NCBIfam" id="TIGR00365">
    <property type="entry name" value="Grx4 family monothiol glutaredoxin"/>
    <property type="match status" value="1"/>
</dbReference>
<evidence type="ECO:0000256" key="2">
    <source>
        <dbReference type="ARBA" id="ARBA00022723"/>
    </source>
</evidence>
<comment type="caution">
    <text evidence="9">The sequence shown here is derived from an EMBL/GenBank/DDBJ whole genome shotgun (WGS) entry which is preliminary data.</text>
</comment>
<evidence type="ECO:0000256" key="6">
    <source>
        <dbReference type="ARBA" id="ARBA00067618"/>
    </source>
</evidence>
<dbReference type="Pfam" id="PF00462">
    <property type="entry name" value="Glutaredoxin"/>
    <property type="match status" value="1"/>
</dbReference>
<evidence type="ECO:0000256" key="7">
    <source>
        <dbReference type="SAM" id="MobiDB-lite"/>
    </source>
</evidence>
<dbReference type="Proteomes" id="UP000749646">
    <property type="component" value="Unassembled WGS sequence"/>
</dbReference>
<dbReference type="OrthoDB" id="415696at2759"/>
<evidence type="ECO:0000313" key="10">
    <source>
        <dbReference type="Proteomes" id="UP000749646"/>
    </source>
</evidence>
<evidence type="ECO:0000259" key="8">
    <source>
        <dbReference type="Pfam" id="PF00462"/>
    </source>
</evidence>
<feature type="compositionally biased region" description="Polar residues" evidence="7">
    <location>
        <begin position="163"/>
        <end position="181"/>
    </location>
</feature>
<dbReference type="InterPro" id="IPR004480">
    <property type="entry name" value="Monothiol_GRX-rel"/>
</dbReference>
<evidence type="ECO:0000256" key="5">
    <source>
        <dbReference type="ARBA" id="ARBA00023284"/>
    </source>
</evidence>
<dbReference type="PANTHER" id="PTHR10293">
    <property type="entry name" value="GLUTAREDOXIN FAMILY MEMBER"/>
    <property type="match status" value="1"/>
</dbReference>
<dbReference type="CDD" id="cd03028">
    <property type="entry name" value="GRX_PICOT_like"/>
    <property type="match status" value="1"/>
</dbReference>
<dbReference type="AlphaFoldDB" id="A0A9P6SVF5"/>
<evidence type="ECO:0000256" key="4">
    <source>
        <dbReference type="ARBA" id="ARBA00023014"/>
    </source>
</evidence>
<dbReference type="Gene3D" id="3.40.30.10">
    <property type="entry name" value="Glutaredoxin"/>
    <property type="match status" value="1"/>
</dbReference>
<keyword evidence="2" id="KW-0479">Metal-binding</keyword>
<dbReference type="PROSITE" id="PS51354">
    <property type="entry name" value="GLUTAREDOXIN_2"/>
    <property type="match status" value="1"/>
</dbReference>
<feature type="domain" description="Glutaredoxin" evidence="8">
    <location>
        <begin position="250"/>
        <end position="317"/>
    </location>
</feature>
<dbReference type="GO" id="GO:0046872">
    <property type="term" value="F:metal ion binding"/>
    <property type="evidence" value="ECO:0007669"/>
    <property type="project" value="UniProtKB-KW"/>
</dbReference>
<feature type="region of interest" description="Disordered" evidence="7">
    <location>
        <begin position="156"/>
        <end position="190"/>
    </location>
</feature>
<name>A0A9P6SVF5_9FUNG</name>
<dbReference type="InterPro" id="IPR002109">
    <property type="entry name" value="Glutaredoxin"/>
</dbReference>
<sequence length="353" mass="38535">MNGGVVELNSGISRRYNDGYDYEMQPNADYQVQQSHGHGGYDSYGNLLPHQGHQPNSAVFQEDRHHHFPMVPSFAAASSVNMSRPGFGQSAPQVLYNGGSVLRNMESAGYYNEHNMFTNGDWNQRNGLWAVNPDTTYSEVIQQIYAASSPMTTASNLDAALPSGQSLDATPDSPTLRSSTPGGDGGTGEAETFEMKSISCISTTDSGALRPSSSFLTRRATLPATTFAIRYLSDSTKKTIEDAILNNKLVVFMKGTPNAPQCGFSRAVMQILTVQGVDMDNSLKSFNILADDDLRSAVKEYSSWPTFPQVYINNEFVGGCDIMLNMHQSGELETLLLKEGLIQPESEEKPPRS</sequence>
<proteinExistence type="predicted"/>
<keyword evidence="10" id="KW-1185">Reference proteome</keyword>
<dbReference type="FunFam" id="3.40.30.10:FF:000005">
    <property type="entry name" value="Glutaredoxin 5"/>
    <property type="match status" value="1"/>
</dbReference>
<keyword evidence="1" id="KW-0001">2Fe-2S</keyword>
<dbReference type="EMBL" id="JAAAHW010000050">
    <property type="protein sequence ID" value="KAG0006826.1"/>
    <property type="molecule type" value="Genomic_DNA"/>
</dbReference>
<protein>
    <recommendedName>
        <fullName evidence="6">Monothiol glutaredoxin-5, mitochondrial</fullName>
    </recommendedName>
</protein>
<dbReference type="InterPro" id="IPR033658">
    <property type="entry name" value="GRX_PICOT-like"/>
</dbReference>
<evidence type="ECO:0000256" key="1">
    <source>
        <dbReference type="ARBA" id="ARBA00022714"/>
    </source>
</evidence>
<dbReference type="InterPro" id="IPR036249">
    <property type="entry name" value="Thioredoxin-like_sf"/>
</dbReference>
<evidence type="ECO:0000256" key="3">
    <source>
        <dbReference type="ARBA" id="ARBA00023004"/>
    </source>
</evidence>
<dbReference type="GO" id="GO:0015036">
    <property type="term" value="F:disulfide oxidoreductase activity"/>
    <property type="evidence" value="ECO:0007669"/>
    <property type="project" value="UniProtKB-ARBA"/>
</dbReference>